<reference evidence="1 2" key="1">
    <citation type="submission" date="2019-03" db="EMBL/GenBank/DDBJ databases">
        <authorList>
            <consortium name="Pathogen Informatics"/>
        </authorList>
    </citation>
    <scope>NUCLEOTIDE SEQUENCE [LARGE SCALE GENOMIC DNA]</scope>
    <source>
        <strain evidence="1 2">NCTC12998</strain>
    </source>
</reference>
<accession>A0A485D6X2</accession>
<evidence type="ECO:0000313" key="1">
    <source>
        <dbReference type="EMBL" id="VFS92869.1"/>
    </source>
</evidence>
<gene>
    <name evidence="1" type="ORF">NCTC12998_07486</name>
</gene>
<dbReference type="AlphaFoldDB" id="A0A485D6X2"/>
<dbReference type="EMBL" id="CAADJE010000042">
    <property type="protein sequence ID" value="VFS92869.1"/>
    <property type="molecule type" value="Genomic_DNA"/>
</dbReference>
<proteinExistence type="predicted"/>
<protein>
    <submittedName>
        <fullName evidence="1">Uncharacterized protein</fullName>
    </submittedName>
</protein>
<dbReference type="Proteomes" id="UP000345637">
    <property type="component" value="Unassembled WGS sequence"/>
</dbReference>
<evidence type="ECO:0000313" key="2">
    <source>
        <dbReference type="Proteomes" id="UP000345637"/>
    </source>
</evidence>
<name>A0A485D6X2_RAOPL</name>
<sequence>MHMGNEELLSELRALWTQPLILNRPGKSQRKHR</sequence>
<organism evidence="1 2">
    <name type="scientific">Raoultella planticola</name>
    <name type="common">Klebsiella planticola</name>
    <dbReference type="NCBI Taxonomy" id="575"/>
    <lineage>
        <taxon>Bacteria</taxon>
        <taxon>Pseudomonadati</taxon>
        <taxon>Pseudomonadota</taxon>
        <taxon>Gammaproteobacteria</taxon>
        <taxon>Enterobacterales</taxon>
        <taxon>Enterobacteriaceae</taxon>
        <taxon>Klebsiella/Raoultella group</taxon>
        <taxon>Raoultella</taxon>
    </lineage>
</organism>